<proteinExistence type="predicted"/>
<evidence type="ECO:0000313" key="2">
    <source>
        <dbReference type="EMBL" id="QHT16225.1"/>
    </source>
</evidence>
<evidence type="ECO:0000259" key="1">
    <source>
        <dbReference type="PROSITE" id="PS50089"/>
    </source>
</evidence>
<dbReference type="AlphaFoldDB" id="A0A6C0DKY3"/>
<protein>
    <recommendedName>
        <fullName evidence="1">RING-type domain-containing protein</fullName>
    </recommendedName>
</protein>
<name>A0A6C0DKY3_9ZZZZ</name>
<dbReference type="PROSITE" id="PS50089">
    <property type="entry name" value="ZF_RING_2"/>
    <property type="match status" value="1"/>
</dbReference>
<dbReference type="Gene3D" id="3.30.40.10">
    <property type="entry name" value="Zinc/RING finger domain, C3HC4 (zinc finger)"/>
    <property type="match status" value="1"/>
</dbReference>
<organism evidence="2">
    <name type="scientific">viral metagenome</name>
    <dbReference type="NCBI Taxonomy" id="1070528"/>
    <lineage>
        <taxon>unclassified sequences</taxon>
        <taxon>metagenomes</taxon>
        <taxon>organismal metagenomes</taxon>
    </lineage>
</organism>
<sequence length="147" mass="17112">MIEHQMTSKVYFKVAYTCNTKYYNIPHNWSISQLINTIRGKARQDFQIHSEIDIVEAGQPGISEEAPALEPEQITFQQKYLNRIPYLAFYIRPRTRTIQRLPECMLCQETNMTINPTFGCAHQFCQSCSDGCITHGHSRCPICRHRI</sequence>
<dbReference type="SUPFAM" id="SSF57850">
    <property type="entry name" value="RING/U-box"/>
    <property type="match status" value="1"/>
</dbReference>
<dbReference type="EMBL" id="MN739618">
    <property type="protein sequence ID" value="QHT16225.1"/>
    <property type="molecule type" value="Genomic_DNA"/>
</dbReference>
<dbReference type="InterPro" id="IPR001841">
    <property type="entry name" value="Znf_RING"/>
</dbReference>
<accession>A0A6C0DKY3</accession>
<feature type="domain" description="RING-type" evidence="1">
    <location>
        <begin position="104"/>
        <end position="144"/>
    </location>
</feature>
<reference evidence="2" key="1">
    <citation type="journal article" date="2020" name="Nature">
        <title>Giant virus diversity and host interactions through global metagenomics.</title>
        <authorList>
            <person name="Schulz F."/>
            <person name="Roux S."/>
            <person name="Paez-Espino D."/>
            <person name="Jungbluth S."/>
            <person name="Walsh D.A."/>
            <person name="Denef V.J."/>
            <person name="McMahon K.D."/>
            <person name="Konstantinidis K.T."/>
            <person name="Eloe-Fadrosh E.A."/>
            <person name="Kyrpides N.C."/>
            <person name="Woyke T."/>
        </authorList>
    </citation>
    <scope>NUCLEOTIDE SEQUENCE</scope>
    <source>
        <strain evidence="2">GVMAG-M-3300023174-182</strain>
    </source>
</reference>
<dbReference type="InterPro" id="IPR013083">
    <property type="entry name" value="Znf_RING/FYVE/PHD"/>
</dbReference>